<feature type="compositionally biased region" description="Basic residues" evidence="1">
    <location>
        <begin position="213"/>
        <end position="222"/>
    </location>
</feature>
<feature type="compositionally biased region" description="Low complexity" evidence="1">
    <location>
        <begin position="132"/>
        <end position="147"/>
    </location>
</feature>
<accession>A0A8R7P464</accession>
<name>A0A8R7P464_TRIUA</name>
<proteinExistence type="predicted"/>
<evidence type="ECO:0000313" key="2">
    <source>
        <dbReference type="EnsemblPlants" id="TuG1812G0100002117.01.T01.cds396549"/>
    </source>
</evidence>
<reference evidence="2" key="3">
    <citation type="submission" date="2022-06" db="UniProtKB">
        <authorList>
            <consortium name="EnsemblPlants"/>
        </authorList>
    </citation>
    <scope>IDENTIFICATION</scope>
</reference>
<feature type="region of interest" description="Disordered" evidence="1">
    <location>
        <begin position="132"/>
        <end position="222"/>
    </location>
</feature>
<feature type="compositionally biased region" description="Low complexity" evidence="1">
    <location>
        <begin position="182"/>
        <end position="196"/>
    </location>
</feature>
<reference evidence="2" key="2">
    <citation type="submission" date="2018-03" db="EMBL/GenBank/DDBJ databases">
        <title>The Triticum urartu genome reveals the dynamic nature of wheat genome evolution.</title>
        <authorList>
            <person name="Ling H."/>
            <person name="Ma B."/>
            <person name="Shi X."/>
            <person name="Liu H."/>
            <person name="Dong L."/>
            <person name="Sun H."/>
            <person name="Cao Y."/>
            <person name="Gao Q."/>
            <person name="Zheng S."/>
            <person name="Li Y."/>
            <person name="Yu Y."/>
            <person name="Du H."/>
            <person name="Qi M."/>
            <person name="Li Y."/>
            <person name="Yu H."/>
            <person name="Cui Y."/>
            <person name="Wang N."/>
            <person name="Chen C."/>
            <person name="Wu H."/>
            <person name="Zhao Y."/>
            <person name="Zhang J."/>
            <person name="Li Y."/>
            <person name="Zhou W."/>
            <person name="Zhang B."/>
            <person name="Hu W."/>
            <person name="Eijk M."/>
            <person name="Tang J."/>
            <person name="Witsenboer H."/>
            <person name="Zhao S."/>
            <person name="Li Z."/>
            <person name="Zhang A."/>
            <person name="Wang D."/>
            <person name="Liang C."/>
        </authorList>
    </citation>
    <scope>NUCLEOTIDE SEQUENCE [LARGE SCALE GENOMIC DNA]</scope>
    <source>
        <strain evidence="2">cv. G1812</strain>
    </source>
</reference>
<dbReference type="AlphaFoldDB" id="A0A8R7P464"/>
<protein>
    <submittedName>
        <fullName evidence="2">Uncharacterized protein</fullName>
    </submittedName>
</protein>
<evidence type="ECO:0000313" key="3">
    <source>
        <dbReference type="Proteomes" id="UP000015106"/>
    </source>
</evidence>
<dbReference type="EnsemblPlants" id="TuG1812G0100002117.01.T01">
    <property type="protein sequence ID" value="TuG1812G0100002117.01.T01.cds396549"/>
    <property type="gene ID" value="TuG1812G0100002117.01"/>
</dbReference>
<dbReference type="Gramene" id="TuG1812G0100002117.01.T01">
    <property type="protein sequence ID" value="TuG1812G0100002117.01.T01.cds396549"/>
    <property type="gene ID" value="TuG1812G0100002117.01"/>
</dbReference>
<reference evidence="3" key="1">
    <citation type="journal article" date="2013" name="Nature">
        <title>Draft genome of the wheat A-genome progenitor Triticum urartu.</title>
        <authorList>
            <person name="Ling H.Q."/>
            <person name="Zhao S."/>
            <person name="Liu D."/>
            <person name="Wang J."/>
            <person name="Sun H."/>
            <person name="Zhang C."/>
            <person name="Fan H."/>
            <person name="Li D."/>
            <person name="Dong L."/>
            <person name="Tao Y."/>
            <person name="Gao C."/>
            <person name="Wu H."/>
            <person name="Li Y."/>
            <person name="Cui Y."/>
            <person name="Guo X."/>
            <person name="Zheng S."/>
            <person name="Wang B."/>
            <person name="Yu K."/>
            <person name="Liang Q."/>
            <person name="Yang W."/>
            <person name="Lou X."/>
            <person name="Chen J."/>
            <person name="Feng M."/>
            <person name="Jian J."/>
            <person name="Zhang X."/>
            <person name="Luo G."/>
            <person name="Jiang Y."/>
            <person name="Liu J."/>
            <person name="Wang Z."/>
            <person name="Sha Y."/>
            <person name="Zhang B."/>
            <person name="Wu H."/>
            <person name="Tang D."/>
            <person name="Shen Q."/>
            <person name="Xue P."/>
            <person name="Zou S."/>
            <person name="Wang X."/>
            <person name="Liu X."/>
            <person name="Wang F."/>
            <person name="Yang Y."/>
            <person name="An X."/>
            <person name="Dong Z."/>
            <person name="Zhang K."/>
            <person name="Zhang X."/>
            <person name="Luo M.C."/>
            <person name="Dvorak J."/>
            <person name="Tong Y."/>
            <person name="Wang J."/>
            <person name="Yang H."/>
            <person name="Li Z."/>
            <person name="Wang D."/>
            <person name="Zhang A."/>
            <person name="Wang J."/>
        </authorList>
    </citation>
    <scope>NUCLEOTIDE SEQUENCE</scope>
    <source>
        <strain evidence="3">cv. G1812</strain>
    </source>
</reference>
<dbReference type="Proteomes" id="UP000015106">
    <property type="component" value="Chromosome 1"/>
</dbReference>
<organism evidence="2 3">
    <name type="scientific">Triticum urartu</name>
    <name type="common">Red wild einkorn</name>
    <name type="synonym">Crithodium urartu</name>
    <dbReference type="NCBI Taxonomy" id="4572"/>
    <lineage>
        <taxon>Eukaryota</taxon>
        <taxon>Viridiplantae</taxon>
        <taxon>Streptophyta</taxon>
        <taxon>Embryophyta</taxon>
        <taxon>Tracheophyta</taxon>
        <taxon>Spermatophyta</taxon>
        <taxon>Magnoliopsida</taxon>
        <taxon>Liliopsida</taxon>
        <taxon>Poales</taxon>
        <taxon>Poaceae</taxon>
        <taxon>BOP clade</taxon>
        <taxon>Pooideae</taxon>
        <taxon>Triticodae</taxon>
        <taxon>Triticeae</taxon>
        <taxon>Triticinae</taxon>
        <taxon>Triticum</taxon>
    </lineage>
</organism>
<sequence length="222" mass="23981">MAGFLTSSAMIHCSPVAVVSVPAIRNSEQSMTISSSVSARPASSSGSLTSSRVSTYECSNVVSAVGNATPAPRSICFLRSRRASISGRKSSFCRRRRARPVLRRPRNRCLVTAGQKAKTLVFRATYRSQSRCAAPTARTAASSSLSPKHMSTRRQNMAYRNASMTMTPRGAASTPGLEPDSRSSLSASTRRTQARAGAKRRTRDGCSVSDTRLRRRRRHAGP</sequence>
<keyword evidence="3" id="KW-1185">Reference proteome</keyword>
<evidence type="ECO:0000256" key="1">
    <source>
        <dbReference type="SAM" id="MobiDB-lite"/>
    </source>
</evidence>